<dbReference type="EMBL" id="OU963898">
    <property type="protein sequence ID" value="CAH0406136.1"/>
    <property type="molecule type" value="Genomic_DNA"/>
</dbReference>
<name>A0ABN8BG34_CHISP</name>
<dbReference type="Pfam" id="PF07426">
    <property type="entry name" value="Dynactin_p22"/>
    <property type="match status" value="1"/>
</dbReference>
<dbReference type="Proteomes" id="UP001153292">
    <property type="component" value="Chromosome 5"/>
</dbReference>
<dbReference type="PANTHER" id="PTHR28360">
    <property type="entry name" value="DYNACTIN SUBUNIT 3"/>
    <property type="match status" value="1"/>
</dbReference>
<accession>A0ABN8BG34</accession>
<protein>
    <submittedName>
        <fullName evidence="1">Uncharacterized protein</fullName>
    </submittedName>
</protein>
<proteinExistence type="predicted"/>
<evidence type="ECO:0000313" key="2">
    <source>
        <dbReference type="Proteomes" id="UP001153292"/>
    </source>
</evidence>
<organism evidence="1 2">
    <name type="scientific">Chilo suppressalis</name>
    <name type="common">Asiatic rice borer moth</name>
    <dbReference type="NCBI Taxonomy" id="168631"/>
    <lineage>
        <taxon>Eukaryota</taxon>
        <taxon>Metazoa</taxon>
        <taxon>Ecdysozoa</taxon>
        <taxon>Arthropoda</taxon>
        <taxon>Hexapoda</taxon>
        <taxon>Insecta</taxon>
        <taxon>Pterygota</taxon>
        <taxon>Neoptera</taxon>
        <taxon>Endopterygota</taxon>
        <taxon>Lepidoptera</taxon>
        <taxon>Glossata</taxon>
        <taxon>Ditrysia</taxon>
        <taxon>Pyraloidea</taxon>
        <taxon>Crambidae</taxon>
        <taxon>Crambinae</taxon>
        <taxon>Chilo</taxon>
    </lineage>
</organism>
<dbReference type="PANTHER" id="PTHR28360:SF1">
    <property type="entry name" value="DYNACTIN SUBUNIT 3"/>
    <property type="match status" value="1"/>
</dbReference>
<sequence>MDPIAILQSRIEQLEAKLGLAADASVDNQQGDTVTANLLNTSQAISNATAGYEKLPEAMHRASELNNYTDPNLLENIQQNDLHMREVVAAEPIIKHHCHCMQRCKQAAPVLESEAIQQVPQIQESVNRMHAAAAEVKAEADMVSHGVQELAETCGTAASNASEQLAAVAQKVEQVEDKLFPKRRNGLD</sequence>
<keyword evidence="2" id="KW-1185">Reference proteome</keyword>
<reference evidence="1" key="1">
    <citation type="submission" date="2021-12" db="EMBL/GenBank/DDBJ databases">
        <authorList>
            <person name="King R."/>
        </authorList>
    </citation>
    <scope>NUCLEOTIDE SEQUENCE</scope>
</reference>
<dbReference type="InterPro" id="IPR009991">
    <property type="entry name" value="DCTN3"/>
</dbReference>
<evidence type="ECO:0000313" key="1">
    <source>
        <dbReference type="EMBL" id="CAH0406136.1"/>
    </source>
</evidence>
<gene>
    <name evidence="1" type="ORF">CHILSU_LOCUS9508</name>
</gene>